<name>A0ABV8E4V3_9HYPH</name>
<dbReference type="InterPro" id="IPR058163">
    <property type="entry name" value="LysR-type_TF_proteobact-type"/>
</dbReference>
<dbReference type="Pfam" id="PF00126">
    <property type="entry name" value="HTH_1"/>
    <property type="match status" value="1"/>
</dbReference>
<dbReference type="RefSeq" id="WP_281435125.1">
    <property type="nucleotide sequence ID" value="NZ_JALJQZ010000018.1"/>
</dbReference>
<evidence type="ECO:0000313" key="7">
    <source>
        <dbReference type="Proteomes" id="UP001595697"/>
    </source>
</evidence>
<dbReference type="InterPro" id="IPR000847">
    <property type="entry name" value="LysR_HTH_N"/>
</dbReference>
<dbReference type="SUPFAM" id="SSF46785">
    <property type="entry name" value="Winged helix' DNA-binding domain"/>
    <property type="match status" value="1"/>
</dbReference>
<evidence type="ECO:0000256" key="1">
    <source>
        <dbReference type="ARBA" id="ARBA00009437"/>
    </source>
</evidence>
<dbReference type="PANTHER" id="PTHR30537">
    <property type="entry name" value="HTH-TYPE TRANSCRIPTIONAL REGULATOR"/>
    <property type="match status" value="1"/>
</dbReference>
<dbReference type="EMBL" id="JBHSBD010000011">
    <property type="protein sequence ID" value="MFC3967205.1"/>
    <property type="molecule type" value="Genomic_DNA"/>
</dbReference>
<accession>A0ABV8E4V3</accession>
<dbReference type="SUPFAM" id="SSF53850">
    <property type="entry name" value="Periplasmic binding protein-like II"/>
    <property type="match status" value="1"/>
</dbReference>
<dbReference type="Gene3D" id="1.10.10.10">
    <property type="entry name" value="Winged helix-like DNA-binding domain superfamily/Winged helix DNA-binding domain"/>
    <property type="match status" value="1"/>
</dbReference>
<evidence type="ECO:0000256" key="2">
    <source>
        <dbReference type="ARBA" id="ARBA00023015"/>
    </source>
</evidence>
<reference evidence="7" key="1">
    <citation type="journal article" date="2019" name="Int. J. Syst. Evol. Microbiol.">
        <title>The Global Catalogue of Microorganisms (GCM) 10K type strain sequencing project: providing services to taxonomists for standard genome sequencing and annotation.</title>
        <authorList>
            <consortium name="The Broad Institute Genomics Platform"/>
            <consortium name="The Broad Institute Genome Sequencing Center for Infectious Disease"/>
            <person name="Wu L."/>
            <person name="Ma J."/>
        </authorList>
    </citation>
    <scope>NUCLEOTIDE SEQUENCE [LARGE SCALE GENOMIC DNA]</scope>
    <source>
        <strain evidence="7">TBRC 5781</strain>
    </source>
</reference>
<protein>
    <submittedName>
        <fullName evidence="6">LysR family transcriptional regulator</fullName>
    </submittedName>
</protein>
<dbReference type="InterPro" id="IPR036390">
    <property type="entry name" value="WH_DNA-bd_sf"/>
</dbReference>
<evidence type="ECO:0000256" key="4">
    <source>
        <dbReference type="ARBA" id="ARBA00023163"/>
    </source>
</evidence>
<comment type="caution">
    <text evidence="6">The sequence shown here is derived from an EMBL/GenBank/DDBJ whole genome shotgun (WGS) entry which is preliminary data.</text>
</comment>
<dbReference type="Gene3D" id="3.40.190.290">
    <property type="match status" value="1"/>
</dbReference>
<dbReference type="InterPro" id="IPR005119">
    <property type="entry name" value="LysR_subst-bd"/>
</dbReference>
<dbReference type="Proteomes" id="UP001595697">
    <property type="component" value="Unassembled WGS sequence"/>
</dbReference>
<dbReference type="PROSITE" id="PS50931">
    <property type="entry name" value="HTH_LYSR"/>
    <property type="match status" value="1"/>
</dbReference>
<evidence type="ECO:0000256" key="3">
    <source>
        <dbReference type="ARBA" id="ARBA00023125"/>
    </source>
</evidence>
<dbReference type="PANTHER" id="PTHR30537:SF3">
    <property type="entry name" value="TRANSCRIPTIONAL REGULATORY PROTEIN"/>
    <property type="match status" value="1"/>
</dbReference>
<keyword evidence="4" id="KW-0804">Transcription</keyword>
<organism evidence="6 7">
    <name type="scientific">Rhizobium lemnae</name>
    <dbReference type="NCBI Taxonomy" id="1214924"/>
    <lineage>
        <taxon>Bacteria</taxon>
        <taxon>Pseudomonadati</taxon>
        <taxon>Pseudomonadota</taxon>
        <taxon>Alphaproteobacteria</taxon>
        <taxon>Hyphomicrobiales</taxon>
        <taxon>Rhizobiaceae</taxon>
        <taxon>Rhizobium/Agrobacterium group</taxon>
        <taxon>Rhizobium</taxon>
    </lineage>
</organism>
<evidence type="ECO:0000259" key="5">
    <source>
        <dbReference type="PROSITE" id="PS50931"/>
    </source>
</evidence>
<evidence type="ECO:0000313" key="6">
    <source>
        <dbReference type="EMBL" id="MFC3967205.1"/>
    </source>
</evidence>
<gene>
    <name evidence="6" type="ORF">ACFOVS_03455</name>
</gene>
<comment type="similarity">
    <text evidence="1">Belongs to the LysR transcriptional regulatory family.</text>
</comment>
<keyword evidence="7" id="KW-1185">Reference proteome</keyword>
<keyword evidence="3" id="KW-0238">DNA-binding</keyword>
<sequence>MDWRDLHVLATLCREGSLAGAARSLGVNHATISRRISALEDEVGERLVRRLARSTPLTEKGREIAAMALEMARQSQLIERLVHSSKGMITGTVRLTAPPAFISETLIPSLPDFRKRHPNLRLILSADSHIASLDKGDADIAVRLVEPTGQQNIVRRLGNISYALYATHEYALHPTNDWQFIGFDAALADTPQQAWLERYADGRTFSLLVSDFYSQRAAAEAGLGIALLPERIAETSEKLVRIDDRQPLPRSAWLVIHADLKKSSAVRAISDHLIRLFGADAGESGPGKLARRVAAVGRPK</sequence>
<keyword evidence="2" id="KW-0805">Transcription regulation</keyword>
<proteinExistence type="inferred from homology"/>
<feature type="domain" description="HTH lysR-type" evidence="5">
    <location>
        <begin position="1"/>
        <end position="58"/>
    </location>
</feature>
<dbReference type="Pfam" id="PF03466">
    <property type="entry name" value="LysR_substrate"/>
    <property type="match status" value="1"/>
</dbReference>
<dbReference type="InterPro" id="IPR036388">
    <property type="entry name" value="WH-like_DNA-bd_sf"/>
</dbReference>